<organism evidence="10 11">
    <name type="scientific">Clostridium aciditolerans</name>
    <dbReference type="NCBI Taxonomy" id="339861"/>
    <lineage>
        <taxon>Bacteria</taxon>
        <taxon>Bacillati</taxon>
        <taxon>Bacillota</taxon>
        <taxon>Clostridia</taxon>
        <taxon>Eubacteriales</taxon>
        <taxon>Clostridiaceae</taxon>
        <taxon>Clostridium</taxon>
    </lineage>
</organism>
<dbReference type="InterPro" id="IPR028883">
    <property type="entry name" value="tRNA_aden_deaminase"/>
</dbReference>
<accession>A0A934HW67</accession>
<feature type="active site" description="Proton donor" evidence="8">
    <location>
        <position position="53"/>
    </location>
</feature>
<comment type="catalytic activity">
    <reaction evidence="7 8">
        <text>adenosine(34) in tRNA + H2O + H(+) = inosine(34) in tRNA + NH4(+)</text>
        <dbReference type="Rhea" id="RHEA:43168"/>
        <dbReference type="Rhea" id="RHEA-COMP:10373"/>
        <dbReference type="Rhea" id="RHEA-COMP:10374"/>
        <dbReference type="ChEBI" id="CHEBI:15377"/>
        <dbReference type="ChEBI" id="CHEBI:15378"/>
        <dbReference type="ChEBI" id="CHEBI:28938"/>
        <dbReference type="ChEBI" id="CHEBI:74411"/>
        <dbReference type="ChEBI" id="CHEBI:82852"/>
        <dbReference type="EC" id="3.5.4.33"/>
    </reaction>
</comment>
<dbReference type="GO" id="GO:0052717">
    <property type="term" value="F:tRNA-specific adenosine-34 deaminase activity"/>
    <property type="evidence" value="ECO:0007669"/>
    <property type="project" value="UniProtKB-UniRule"/>
</dbReference>
<evidence type="ECO:0000256" key="1">
    <source>
        <dbReference type="ARBA" id="ARBA00010669"/>
    </source>
</evidence>
<sequence length="146" mass="16446">MNNKFMIEAIFEAEKSILLKEVPVGAVIVKDNNIIARAHNLRETLNSPLAHAEILAIEKASEVIQNWRLNECSMYVTLEPCPMCAGAILQSRISNLYIGTFDPTAGACGSVVNVLQNDALNHWTNIHWLYDEKCSNILIEFFKSRR</sequence>
<comment type="caution">
    <text evidence="10">The sequence shown here is derived from an EMBL/GenBank/DDBJ whole genome shotgun (WGS) entry which is preliminary data.</text>
</comment>
<dbReference type="GO" id="GO:0002100">
    <property type="term" value="P:tRNA wobble adenosine to inosine editing"/>
    <property type="evidence" value="ECO:0007669"/>
    <property type="project" value="UniProtKB-UniRule"/>
</dbReference>
<evidence type="ECO:0000256" key="7">
    <source>
        <dbReference type="ARBA" id="ARBA00048045"/>
    </source>
</evidence>
<feature type="binding site" evidence="8">
    <location>
        <position position="84"/>
    </location>
    <ligand>
        <name>Zn(2+)</name>
        <dbReference type="ChEBI" id="CHEBI:29105"/>
        <note>catalytic</note>
    </ligand>
</feature>
<dbReference type="PANTHER" id="PTHR11079">
    <property type="entry name" value="CYTOSINE DEAMINASE FAMILY MEMBER"/>
    <property type="match status" value="1"/>
</dbReference>
<dbReference type="PROSITE" id="PS51747">
    <property type="entry name" value="CYT_DCMP_DEAMINASES_2"/>
    <property type="match status" value="1"/>
</dbReference>
<name>A0A934HW67_9CLOT</name>
<dbReference type="PANTHER" id="PTHR11079:SF202">
    <property type="entry name" value="TRNA-SPECIFIC ADENOSINE DEAMINASE"/>
    <property type="match status" value="1"/>
</dbReference>
<evidence type="ECO:0000256" key="5">
    <source>
        <dbReference type="ARBA" id="ARBA00022801"/>
    </source>
</evidence>
<evidence type="ECO:0000256" key="2">
    <source>
        <dbReference type="ARBA" id="ARBA00011738"/>
    </source>
</evidence>
<dbReference type="InterPro" id="IPR016192">
    <property type="entry name" value="APOBEC/CMP_deaminase_Zn-bd"/>
</dbReference>
<dbReference type="Pfam" id="PF14437">
    <property type="entry name" value="MafB19-deam"/>
    <property type="match status" value="1"/>
</dbReference>
<feature type="binding site" evidence="8">
    <location>
        <position position="51"/>
    </location>
    <ligand>
        <name>Zn(2+)</name>
        <dbReference type="ChEBI" id="CHEBI:29105"/>
        <note>catalytic</note>
    </ligand>
</feature>
<feature type="domain" description="CMP/dCMP-type deaminase" evidence="9">
    <location>
        <begin position="1"/>
        <end position="110"/>
    </location>
</feature>
<keyword evidence="5 8" id="KW-0378">Hydrolase</keyword>
<dbReference type="InterPro" id="IPR016193">
    <property type="entry name" value="Cytidine_deaminase-like"/>
</dbReference>
<dbReference type="EMBL" id="JAEEGB010000053">
    <property type="protein sequence ID" value="MBI6875736.1"/>
    <property type="molecule type" value="Genomic_DNA"/>
</dbReference>
<dbReference type="RefSeq" id="WP_211145076.1">
    <property type="nucleotide sequence ID" value="NZ_JAEEGB010000053.1"/>
</dbReference>
<dbReference type="PROSITE" id="PS00903">
    <property type="entry name" value="CYT_DCMP_DEAMINASES_1"/>
    <property type="match status" value="1"/>
</dbReference>
<gene>
    <name evidence="8" type="primary">tadA</name>
    <name evidence="10" type="ORF">I6U51_24015</name>
</gene>
<comment type="cofactor">
    <cofactor evidence="8">
        <name>Zn(2+)</name>
        <dbReference type="ChEBI" id="CHEBI:29105"/>
    </cofactor>
    <text evidence="8">Binds 1 zinc ion per subunit.</text>
</comment>
<dbReference type="SUPFAM" id="SSF53927">
    <property type="entry name" value="Cytidine deaminase-like"/>
    <property type="match status" value="1"/>
</dbReference>
<dbReference type="GO" id="GO:0008270">
    <property type="term" value="F:zinc ion binding"/>
    <property type="evidence" value="ECO:0007669"/>
    <property type="project" value="UniProtKB-UniRule"/>
</dbReference>
<evidence type="ECO:0000256" key="4">
    <source>
        <dbReference type="ARBA" id="ARBA00022723"/>
    </source>
</evidence>
<protein>
    <recommendedName>
        <fullName evidence="8">tRNA-specific adenosine deaminase</fullName>
        <ecNumber evidence="8">3.5.4.33</ecNumber>
    </recommendedName>
</protein>
<keyword evidence="3 8" id="KW-0819">tRNA processing</keyword>
<proteinExistence type="inferred from homology"/>
<evidence type="ECO:0000256" key="3">
    <source>
        <dbReference type="ARBA" id="ARBA00022694"/>
    </source>
</evidence>
<dbReference type="InterPro" id="IPR058535">
    <property type="entry name" value="MafB19-deam"/>
</dbReference>
<evidence type="ECO:0000256" key="6">
    <source>
        <dbReference type="ARBA" id="ARBA00022833"/>
    </source>
</evidence>
<reference evidence="10" key="1">
    <citation type="submission" date="2020-12" db="EMBL/GenBank/DDBJ databases">
        <title>Clostridium thailandense sp. nov., a novel acetogenic bacterium isolated from peat land soil in Thailand.</title>
        <authorList>
            <person name="Chaikitkaew S."/>
            <person name="Birkeland N.K."/>
        </authorList>
    </citation>
    <scope>NUCLEOTIDE SEQUENCE</scope>
    <source>
        <strain evidence="10">DSM 17425</strain>
    </source>
</reference>
<keyword evidence="11" id="KW-1185">Reference proteome</keyword>
<keyword evidence="4 8" id="KW-0479">Metal-binding</keyword>
<dbReference type="Gene3D" id="3.40.140.10">
    <property type="entry name" value="Cytidine Deaminase, domain 2"/>
    <property type="match status" value="1"/>
</dbReference>
<dbReference type="HAMAP" id="MF_00972">
    <property type="entry name" value="tRNA_aden_deaminase"/>
    <property type="match status" value="1"/>
</dbReference>
<feature type="binding site" evidence="8">
    <location>
        <position position="81"/>
    </location>
    <ligand>
        <name>Zn(2+)</name>
        <dbReference type="ChEBI" id="CHEBI:29105"/>
        <note>catalytic</note>
    </ligand>
</feature>
<evidence type="ECO:0000313" key="10">
    <source>
        <dbReference type="EMBL" id="MBI6875736.1"/>
    </source>
</evidence>
<dbReference type="CDD" id="cd01285">
    <property type="entry name" value="nucleoside_deaminase"/>
    <property type="match status" value="1"/>
</dbReference>
<dbReference type="Proteomes" id="UP000622687">
    <property type="component" value="Unassembled WGS sequence"/>
</dbReference>
<comment type="subunit">
    <text evidence="2 8">Homodimer.</text>
</comment>
<evidence type="ECO:0000259" key="9">
    <source>
        <dbReference type="PROSITE" id="PS51747"/>
    </source>
</evidence>
<dbReference type="EC" id="3.5.4.33" evidence="8"/>
<dbReference type="InterPro" id="IPR002125">
    <property type="entry name" value="CMP_dCMP_dom"/>
</dbReference>
<evidence type="ECO:0000256" key="8">
    <source>
        <dbReference type="HAMAP-Rule" id="MF_00972"/>
    </source>
</evidence>
<comment type="similarity">
    <text evidence="1">Belongs to the cytidine and deoxycytidylate deaminase family. ADAT2 subfamily.</text>
</comment>
<comment type="function">
    <text evidence="8">Catalyzes the deamination of adenosine to inosine at the wobble position 34 of tRNA(Arg2).</text>
</comment>
<dbReference type="AlphaFoldDB" id="A0A934HW67"/>
<keyword evidence="6 8" id="KW-0862">Zinc</keyword>
<evidence type="ECO:0000313" key="11">
    <source>
        <dbReference type="Proteomes" id="UP000622687"/>
    </source>
</evidence>